<dbReference type="OrthoDB" id="710640at2"/>
<dbReference type="Gene3D" id="3.55.50.30">
    <property type="match status" value="1"/>
</dbReference>
<organism evidence="4 5">
    <name type="scientific">Sphingobacterium olei</name>
    <dbReference type="NCBI Taxonomy" id="2571155"/>
    <lineage>
        <taxon>Bacteria</taxon>
        <taxon>Pseudomonadati</taxon>
        <taxon>Bacteroidota</taxon>
        <taxon>Sphingobacteriia</taxon>
        <taxon>Sphingobacteriales</taxon>
        <taxon>Sphingobacteriaceae</taxon>
        <taxon>Sphingobacterium</taxon>
    </lineage>
</organism>
<evidence type="ECO:0000259" key="2">
    <source>
        <dbReference type="Pfam" id="PF04773"/>
    </source>
</evidence>
<dbReference type="Gene3D" id="2.60.120.1440">
    <property type="match status" value="1"/>
</dbReference>
<feature type="domain" description="FecR protein" evidence="2">
    <location>
        <begin position="180"/>
        <end position="268"/>
    </location>
</feature>
<dbReference type="RefSeq" id="WP_136899337.1">
    <property type="nucleotide sequence ID" value="NZ_SUME01000001.1"/>
</dbReference>
<protein>
    <submittedName>
        <fullName evidence="4">DUF4974 domain-containing protein</fullName>
    </submittedName>
</protein>
<evidence type="ECO:0000256" key="1">
    <source>
        <dbReference type="SAM" id="Phobius"/>
    </source>
</evidence>
<keyword evidence="1" id="KW-1133">Transmembrane helix</keyword>
<dbReference type="Pfam" id="PF16344">
    <property type="entry name" value="FecR_C"/>
    <property type="match status" value="1"/>
</dbReference>
<feature type="transmembrane region" description="Helical" evidence="1">
    <location>
        <begin position="86"/>
        <end position="105"/>
    </location>
</feature>
<dbReference type="InterPro" id="IPR032508">
    <property type="entry name" value="FecR_C"/>
</dbReference>
<dbReference type="InterPro" id="IPR012373">
    <property type="entry name" value="Ferrdict_sens_TM"/>
</dbReference>
<reference evidence="4 5" key="1">
    <citation type="submission" date="2019-04" db="EMBL/GenBank/DDBJ databases">
        <title>Sphingobacterium olei sp. nov., isolated from oil-contaminated soil.</title>
        <authorList>
            <person name="Liu B."/>
        </authorList>
    </citation>
    <scope>NUCLEOTIDE SEQUENCE [LARGE SCALE GENOMIC DNA]</scope>
    <source>
        <strain evidence="4 5">HAL-9</strain>
    </source>
</reference>
<keyword evidence="1" id="KW-0812">Transmembrane</keyword>
<sequence length="389" mass="43502">MPDRNPHDLAEKIFLYKMDLLGPAERIVLEEQIAADPKLKEIFDELKDTVRTQNELDQMAQFDPKAAYTEALRSVHPVSHLYRMRYGLIAAAVALVLTFGILFHMQSRWGVESDILITQQDTTNGVQLVLATGETVRMDTISALRAAEAEFENSNGVLSVEALGGVLSSPGNNKIIVPYKKKYQIVLADGSKVYLNAGSTLTFPSAFTGKERRVQLEGEGFFEIASMADKQFVVEAGKQQIHVHGTVFNVKAYGDEPYHYTTLMEGKISLRDSESQKELFLKPGHQLEYEPSTGHTILRSVNPAIASSWTKGMLAFDDTPMDEILRQVGRWYNLEVALTDQALHGISATGKIPLYPDVNQVLRKFEKLGDARFQTTAQRINVMHIKNTQ</sequence>
<dbReference type="InterPro" id="IPR006860">
    <property type="entry name" value="FecR"/>
</dbReference>
<evidence type="ECO:0000259" key="3">
    <source>
        <dbReference type="Pfam" id="PF16344"/>
    </source>
</evidence>
<name>A0A4U0P678_9SPHI</name>
<keyword evidence="5" id="KW-1185">Reference proteome</keyword>
<gene>
    <name evidence="4" type="ORF">FAZ15_01250</name>
</gene>
<dbReference type="PANTHER" id="PTHR30273">
    <property type="entry name" value="PERIPLASMIC SIGNAL SENSOR AND SIGMA FACTOR ACTIVATOR FECR-RELATED"/>
    <property type="match status" value="1"/>
</dbReference>
<accession>A0A4U0P678</accession>
<proteinExistence type="predicted"/>
<dbReference type="AlphaFoldDB" id="A0A4U0P678"/>
<feature type="domain" description="Protein FecR C-terminal" evidence="3">
    <location>
        <begin position="314"/>
        <end position="380"/>
    </location>
</feature>
<dbReference type="Pfam" id="PF04773">
    <property type="entry name" value="FecR"/>
    <property type="match status" value="1"/>
</dbReference>
<dbReference type="PANTHER" id="PTHR30273:SF2">
    <property type="entry name" value="PROTEIN FECR"/>
    <property type="match status" value="1"/>
</dbReference>
<dbReference type="GO" id="GO:0016989">
    <property type="term" value="F:sigma factor antagonist activity"/>
    <property type="evidence" value="ECO:0007669"/>
    <property type="project" value="TreeGrafter"/>
</dbReference>
<evidence type="ECO:0000313" key="5">
    <source>
        <dbReference type="Proteomes" id="UP000306808"/>
    </source>
</evidence>
<comment type="caution">
    <text evidence="4">The sequence shown here is derived from an EMBL/GenBank/DDBJ whole genome shotgun (WGS) entry which is preliminary data.</text>
</comment>
<evidence type="ECO:0000313" key="4">
    <source>
        <dbReference type="EMBL" id="TJZ62956.1"/>
    </source>
</evidence>
<dbReference type="Proteomes" id="UP000306808">
    <property type="component" value="Unassembled WGS sequence"/>
</dbReference>
<keyword evidence="1" id="KW-0472">Membrane</keyword>
<dbReference type="EMBL" id="SUME01000001">
    <property type="protein sequence ID" value="TJZ62956.1"/>
    <property type="molecule type" value="Genomic_DNA"/>
</dbReference>